<dbReference type="SUPFAM" id="SSF75708">
    <property type="entry name" value="Chemotaxis phosphatase CheZ"/>
    <property type="match status" value="1"/>
</dbReference>
<dbReference type="Proteomes" id="UP000287502">
    <property type="component" value="Chromosome"/>
</dbReference>
<name>A0A3R5X4V4_9BACT</name>
<proteinExistence type="predicted"/>
<organism evidence="1 2">
    <name type="scientific">Geovibrio thiophilus</name>
    <dbReference type="NCBI Taxonomy" id="139438"/>
    <lineage>
        <taxon>Bacteria</taxon>
        <taxon>Pseudomonadati</taxon>
        <taxon>Deferribacterota</taxon>
        <taxon>Deferribacteres</taxon>
        <taxon>Deferribacterales</taxon>
        <taxon>Geovibrionaceae</taxon>
        <taxon>Geovibrio</taxon>
    </lineage>
</organism>
<reference evidence="1 2" key="1">
    <citation type="submission" date="2019-01" db="EMBL/GenBank/DDBJ databases">
        <title>Geovibrio thiophilus DSM 11263, complete genome.</title>
        <authorList>
            <person name="Spring S."/>
            <person name="Bunk B."/>
            <person name="Sproer C."/>
        </authorList>
    </citation>
    <scope>NUCLEOTIDE SEQUENCE [LARGE SCALE GENOMIC DNA]</scope>
    <source>
        <strain evidence="1 2">DSM 11263</strain>
    </source>
</reference>
<dbReference type="InterPro" id="IPR007439">
    <property type="entry name" value="Chemotax_Pase_CheZ"/>
</dbReference>
<dbReference type="Pfam" id="PF04344">
    <property type="entry name" value="CheZ"/>
    <property type="match status" value="1"/>
</dbReference>
<evidence type="ECO:0000313" key="2">
    <source>
        <dbReference type="Proteomes" id="UP000287502"/>
    </source>
</evidence>
<protein>
    <submittedName>
        <fullName evidence="1">Chemotaxis protein</fullName>
    </submittedName>
</protein>
<dbReference type="EMBL" id="CP035108">
    <property type="protein sequence ID" value="QAR34522.1"/>
    <property type="molecule type" value="Genomic_DNA"/>
</dbReference>
<dbReference type="KEGG" id="gtl:EP073_13300"/>
<keyword evidence="2" id="KW-1185">Reference proteome</keyword>
<gene>
    <name evidence="1" type="ORF">EP073_13300</name>
</gene>
<dbReference type="GO" id="GO:0003824">
    <property type="term" value="F:catalytic activity"/>
    <property type="evidence" value="ECO:0007669"/>
    <property type="project" value="InterPro"/>
</dbReference>
<dbReference type="AlphaFoldDB" id="A0A3R5X4V4"/>
<dbReference type="Gene3D" id="1.10.287.500">
    <property type="entry name" value="Helix hairpin bin"/>
    <property type="match status" value="1"/>
</dbReference>
<accession>A0A3R5X4V4</accession>
<dbReference type="GO" id="GO:0050920">
    <property type="term" value="P:regulation of chemotaxis"/>
    <property type="evidence" value="ECO:0007669"/>
    <property type="project" value="InterPro"/>
</dbReference>
<evidence type="ECO:0000313" key="1">
    <source>
        <dbReference type="EMBL" id="QAR34522.1"/>
    </source>
</evidence>
<dbReference type="GO" id="GO:0009288">
    <property type="term" value="C:bacterial-type flagellum"/>
    <property type="evidence" value="ECO:0007669"/>
    <property type="project" value="InterPro"/>
</dbReference>
<dbReference type="OrthoDB" id="9785070at2"/>
<sequence>MMNNFKDVNELLDIARNISNGNYDVVGIDVNPESELFHIAEYFSRAVKKLQTVSSAVEDAYEDLPGFESILHSVIHDSKEASENVLECVDKINFNIDDIKENLGSLKKYVEDGDFSKINGILDRLRDKGTAGQDVSFDIISSLEFQDITKQKIDKLIKIIYDLQERLTHLVLMLGVKDRKIDVETLEKLKAKDGIMENQNLVDELLKEFGI</sequence>